<dbReference type="Pfam" id="PF07980">
    <property type="entry name" value="SusD_RagB"/>
    <property type="match status" value="1"/>
</dbReference>
<evidence type="ECO:0000313" key="8">
    <source>
        <dbReference type="EMBL" id="MEZ0450900.1"/>
    </source>
</evidence>
<dbReference type="InterPro" id="IPR012944">
    <property type="entry name" value="SusD_RagB_dom"/>
</dbReference>
<dbReference type="GeneID" id="78462251"/>
<keyword evidence="5" id="KW-0998">Cell outer membrane</keyword>
<evidence type="ECO:0000259" key="6">
    <source>
        <dbReference type="Pfam" id="PF07980"/>
    </source>
</evidence>
<keyword evidence="3" id="KW-0732">Signal</keyword>
<accession>A0A4V6KPK6</accession>
<keyword evidence="11" id="KW-1185">Reference proteome</keyword>
<evidence type="ECO:0000256" key="4">
    <source>
        <dbReference type="ARBA" id="ARBA00023136"/>
    </source>
</evidence>
<evidence type="ECO:0000313" key="11">
    <source>
        <dbReference type="Proteomes" id="UP001566204"/>
    </source>
</evidence>
<dbReference type="GO" id="GO:0009279">
    <property type="term" value="C:cell outer membrane"/>
    <property type="evidence" value="ECO:0007669"/>
    <property type="project" value="UniProtKB-SubCell"/>
</dbReference>
<name>A0A4V6KPK6_9SPHI</name>
<evidence type="ECO:0000256" key="3">
    <source>
        <dbReference type="ARBA" id="ARBA00022729"/>
    </source>
</evidence>
<evidence type="ECO:0000256" key="2">
    <source>
        <dbReference type="ARBA" id="ARBA00006275"/>
    </source>
</evidence>
<dbReference type="Proteomes" id="UP001566204">
    <property type="component" value="Unassembled WGS sequence"/>
</dbReference>
<evidence type="ECO:0000256" key="5">
    <source>
        <dbReference type="ARBA" id="ARBA00023237"/>
    </source>
</evidence>
<organism evidence="9 10">
    <name type="scientific">Sphingobacterium thalpophilum</name>
    <dbReference type="NCBI Taxonomy" id="259"/>
    <lineage>
        <taxon>Bacteria</taxon>
        <taxon>Pseudomonadati</taxon>
        <taxon>Bacteroidota</taxon>
        <taxon>Sphingobacteriia</taxon>
        <taxon>Sphingobacteriales</taxon>
        <taxon>Sphingobacteriaceae</taxon>
        <taxon>Sphingobacterium</taxon>
    </lineage>
</organism>
<reference evidence="9 10" key="1">
    <citation type="submission" date="2019-05" db="EMBL/GenBank/DDBJ databases">
        <authorList>
            <consortium name="Pathogen Informatics"/>
        </authorList>
    </citation>
    <scope>NUCLEOTIDE SEQUENCE [LARGE SCALE GENOMIC DNA]</scope>
    <source>
        <strain evidence="9 10">NCTC11429</strain>
    </source>
</reference>
<dbReference type="PROSITE" id="PS51257">
    <property type="entry name" value="PROKAR_LIPOPROTEIN"/>
    <property type="match status" value="1"/>
</dbReference>
<sequence>MKMKYFSPLFVSCALTLSLYSCNDYLDRELTSGVITSDLIWESPQAIQSVLVTMYDEGLRLDEFDDWFTGKSNLLNLTSLSDEATGAYQKDYAFSNANSIYTYSDYVFEDPFATRYVQIRRTNDFLKKLNETAVLSTEEKRVIDAEARWIRAMQYFGLVKRYGGVPLLTVPQEYVPGDFEGLQVPRNKESEVYDFIIAECKAISDILPVSRTAESKYRASKGAALALCSRAALYAGSIAKYGSNANLSGEAVTRGYVGIASSEATRYFTESYNASKALLDAGTYSLYNKNADKAENFYELFSKSVNGDNGEYIFQKTFNVSAGKGHMWDKMNAPFSYRGDGWGCGVTPTLEMVEAFEYSDGSPGKLALKNTDGTPRSFDSPYDLFAGKDPRLFASIYVPGAPLKGSKVEWIRGVINGQNGSGQKYQAQNQPDKDNTATIDGVRYNTSGKDGGADVGDASKTGFYMRKFFDETLTDMTNIDAKRSETPWVVFRLGEIYLNLAEACVELGGRDAEALQAVNAIRSRAGIQPLEAISVAKVRQERKVELAFEKLRFWDLKRWRVAHLDESQGGLTNYRGTALYPWFNVKSKKFTFETGVPPKQKRLFLERNYYIRISPTDLSTNPQLVQNPGYGN</sequence>
<evidence type="ECO:0000313" key="9">
    <source>
        <dbReference type="EMBL" id="VTR35358.1"/>
    </source>
</evidence>
<gene>
    <name evidence="8" type="ORF">ABTW24_04755</name>
    <name evidence="9" type="ORF">NCTC11429_01491</name>
</gene>
<dbReference type="AlphaFoldDB" id="A0A4V6KPK6"/>
<dbReference type="SUPFAM" id="SSF48452">
    <property type="entry name" value="TPR-like"/>
    <property type="match status" value="1"/>
</dbReference>
<dbReference type="Proteomes" id="UP000308196">
    <property type="component" value="Chromosome"/>
</dbReference>
<dbReference type="Gene3D" id="1.25.40.390">
    <property type="match status" value="1"/>
</dbReference>
<dbReference type="EMBL" id="JBEOQB010000001">
    <property type="protein sequence ID" value="MEZ0450900.1"/>
    <property type="molecule type" value="Genomic_DNA"/>
</dbReference>
<reference evidence="8 11" key="2">
    <citation type="submission" date="2024-06" db="EMBL/GenBank/DDBJ databases">
        <title>Soil Sphingobacterium thalpophilum.</title>
        <authorList>
            <person name="Yang J."/>
            <person name="Li J."/>
        </authorList>
    </citation>
    <scope>NUCLEOTIDE SEQUENCE [LARGE SCALE GENOMIC DNA]</scope>
    <source>
        <strain evidence="8 11">22g91tb</strain>
    </source>
</reference>
<proteinExistence type="inferred from homology"/>
<dbReference type="Pfam" id="PF14322">
    <property type="entry name" value="SusD-like_3"/>
    <property type="match status" value="1"/>
</dbReference>
<dbReference type="RefSeq" id="WP_197734459.1">
    <property type="nucleotide sequence ID" value="NZ_CP158797.1"/>
</dbReference>
<keyword evidence="4" id="KW-0472">Membrane</keyword>
<evidence type="ECO:0000256" key="1">
    <source>
        <dbReference type="ARBA" id="ARBA00004442"/>
    </source>
</evidence>
<dbReference type="KEGG" id="stha:NCTC11429_01491"/>
<protein>
    <submittedName>
        <fullName evidence="8 9">SusD family</fullName>
    </submittedName>
</protein>
<dbReference type="InterPro" id="IPR011990">
    <property type="entry name" value="TPR-like_helical_dom_sf"/>
</dbReference>
<dbReference type="EMBL" id="LR590484">
    <property type="protein sequence ID" value="VTR35358.1"/>
    <property type="molecule type" value="Genomic_DNA"/>
</dbReference>
<comment type="subcellular location">
    <subcellularLocation>
        <location evidence="1">Cell outer membrane</location>
    </subcellularLocation>
</comment>
<evidence type="ECO:0000313" key="10">
    <source>
        <dbReference type="Proteomes" id="UP000308196"/>
    </source>
</evidence>
<dbReference type="InterPro" id="IPR033985">
    <property type="entry name" value="SusD-like_N"/>
</dbReference>
<feature type="domain" description="RagB/SusD" evidence="6">
    <location>
        <begin position="311"/>
        <end position="630"/>
    </location>
</feature>
<feature type="domain" description="SusD-like N-terminal" evidence="7">
    <location>
        <begin position="24"/>
        <end position="232"/>
    </location>
</feature>
<comment type="similarity">
    <text evidence="2">Belongs to the SusD family.</text>
</comment>
<evidence type="ECO:0000259" key="7">
    <source>
        <dbReference type="Pfam" id="PF14322"/>
    </source>
</evidence>
<dbReference type="STRING" id="1123265.GCA_000686625_01928"/>